<dbReference type="PRINTS" id="PR00984">
    <property type="entry name" value="TRNASYNTHILE"/>
</dbReference>
<proteinExistence type="inferred from homology"/>
<dbReference type="CDD" id="cd07960">
    <property type="entry name" value="Anticodon_Ia_Ile_BEm"/>
    <property type="match status" value="1"/>
</dbReference>
<comment type="function">
    <text evidence="8 10">Catalyzes the attachment of isoleucine to tRNA(Ile). As IleRS can inadvertently accommodate and process structurally similar amino acids such as valine, to avoid such errors it has two additional distinct tRNA(Ile)-dependent editing activities. One activity is designated as 'pretransfer' editing and involves the hydrolysis of activated Val-AMP. The other activity is designated 'posttransfer' editing and involves deacylation of mischarged Val-tRNA(Ile).</text>
</comment>
<keyword evidence="3 10" id="KW-0436">Ligase</keyword>
<keyword evidence="5 10" id="KW-0067">ATP-binding</keyword>
<evidence type="ECO:0000256" key="4">
    <source>
        <dbReference type="ARBA" id="ARBA00022741"/>
    </source>
</evidence>
<dbReference type="InterPro" id="IPR009080">
    <property type="entry name" value="tRNAsynth_Ia_anticodon-bd"/>
</dbReference>
<dbReference type="Pfam" id="PF06827">
    <property type="entry name" value="zf-FPG_IleRS"/>
    <property type="match status" value="1"/>
</dbReference>
<evidence type="ECO:0000313" key="14">
    <source>
        <dbReference type="EMBL" id="MCG4610980.1"/>
    </source>
</evidence>
<dbReference type="Pfam" id="PF00133">
    <property type="entry name" value="tRNA-synt_1"/>
    <property type="match status" value="1"/>
</dbReference>
<feature type="binding site" evidence="10">
    <location>
        <position position="924"/>
    </location>
    <ligand>
        <name>Zn(2+)</name>
        <dbReference type="ChEBI" id="CHEBI:29105"/>
    </ligand>
</feature>
<dbReference type="NCBIfam" id="TIGR00392">
    <property type="entry name" value="ileS"/>
    <property type="match status" value="1"/>
</dbReference>
<evidence type="ECO:0000256" key="1">
    <source>
        <dbReference type="ARBA" id="ARBA00006887"/>
    </source>
</evidence>
<evidence type="ECO:0000256" key="5">
    <source>
        <dbReference type="ARBA" id="ARBA00022840"/>
    </source>
</evidence>
<feature type="short sequence motif" description="'KMSKS' region" evidence="10">
    <location>
        <begin position="604"/>
        <end position="608"/>
    </location>
</feature>
<keyword evidence="7 10" id="KW-0030">Aminoacyl-tRNA synthetase</keyword>
<feature type="domain" description="Methionyl/Valyl/Leucyl/Isoleucyl-tRNA synthetase anticodon-binding" evidence="13">
    <location>
        <begin position="687"/>
        <end position="844"/>
    </location>
</feature>
<dbReference type="Gene3D" id="1.10.730.20">
    <property type="match status" value="1"/>
</dbReference>
<feature type="domain" description="Aminoacyl-tRNA synthetase class Ia" evidence="11">
    <location>
        <begin position="27"/>
        <end position="643"/>
    </location>
</feature>
<dbReference type="EC" id="6.1.1.5" evidence="10"/>
<reference evidence="14 15" key="1">
    <citation type="submission" date="2022-01" db="EMBL/GenBank/DDBJ databases">
        <title>Collection of gut derived symbiotic bacterial strains cultured from healthy donors.</title>
        <authorList>
            <person name="Lin H."/>
            <person name="Kohout C."/>
            <person name="Waligurski E."/>
            <person name="Pamer E.G."/>
        </authorList>
    </citation>
    <scope>NUCLEOTIDE SEQUENCE [LARGE SCALE GENOMIC DNA]</scope>
    <source>
        <strain evidence="14 15">DFI.7.58</strain>
    </source>
</reference>
<evidence type="ECO:0000259" key="12">
    <source>
        <dbReference type="Pfam" id="PF06827"/>
    </source>
</evidence>
<dbReference type="InterPro" id="IPR010663">
    <property type="entry name" value="Znf_FPG/IleRS"/>
</dbReference>
<dbReference type="InterPro" id="IPR009008">
    <property type="entry name" value="Val/Leu/Ile-tRNA-synth_edit"/>
</dbReference>
<keyword evidence="10" id="KW-0862">Zinc</keyword>
<protein>
    <recommendedName>
        <fullName evidence="10">Isoleucine--tRNA ligase</fullName>
        <ecNumber evidence="10">6.1.1.5</ecNumber>
    </recommendedName>
    <alternativeName>
        <fullName evidence="10">Isoleucyl-tRNA synthetase</fullName>
        <shortName evidence="10">IleRS</shortName>
    </alternativeName>
</protein>
<comment type="similarity">
    <text evidence="1 10">Belongs to the class-I aminoacyl-tRNA synthetase family. IleS type 1 subfamily.</text>
</comment>
<feature type="domain" description="Zinc finger FPG/IleRS-type" evidence="12">
    <location>
        <begin position="898"/>
        <end position="926"/>
    </location>
</feature>
<dbReference type="InterPro" id="IPR023585">
    <property type="entry name" value="Ile-tRNA-ligase_type1"/>
</dbReference>
<comment type="caution">
    <text evidence="14">The sequence shown here is derived from an EMBL/GenBank/DDBJ whole genome shotgun (WGS) entry which is preliminary data.</text>
</comment>
<comment type="cofactor">
    <cofactor evidence="10">
        <name>Zn(2+)</name>
        <dbReference type="ChEBI" id="CHEBI:29105"/>
    </cofactor>
    <text evidence="10">Binds 1 zinc ion per subunit.</text>
</comment>
<dbReference type="Gene3D" id="3.40.50.620">
    <property type="entry name" value="HUPs"/>
    <property type="match status" value="2"/>
</dbReference>
<dbReference type="Pfam" id="PF08264">
    <property type="entry name" value="Anticodon_1"/>
    <property type="match status" value="1"/>
</dbReference>
<dbReference type="Gene3D" id="1.10.10.830">
    <property type="entry name" value="Ile-tRNA synthetase CP2 domain-like"/>
    <property type="match status" value="1"/>
</dbReference>
<evidence type="ECO:0000259" key="11">
    <source>
        <dbReference type="Pfam" id="PF00133"/>
    </source>
</evidence>
<dbReference type="InterPro" id="IPR013155">
    <property type="entry name" value="M/V/L/I-tRNA-synth_anticd-bd"/>
</dbReference>
<evidence type="ECO:0000256" key="2">
    <source>
        <dbReference type="ARBA" id="ARBA00022490"/>
    </source>
</evidence>
<feature type="binding site" evidence="10">
    <location>
        <position position="563"/>
    </location>
    <ligand>
        <name>L-isoleucyl-5'-AMP</name>
        <dbReference type="ChEBI" id="CHEBI:178002"/>
    </ligand>
</feature>
<keyword evidence="4 10" id="KW-0547">Nucleotide-binding</keyword>
<evidence type="ECO:0000256" key="10">
    <source>
        <dbReference type="HAMAP-Rule" id="MF_02002"/>
    </source>
</evidence>
<feature type="binding site" evidence="10">
    <location>
        <position position="607"/>
    </location>
    <ligand>
        <name>ATP</name>
        <dbReference type="ChEBI" id="CHEBI:30616"/>
    </ligand>
</feature>
<dbReference type="InterPro" id="IPR033708">
    <property type="entry name" value="Anticodon_Ile_BEm"/>
</dbReference>
<evidence type="ECO:0000313" key="15">
    <source>
        <dbReference type="Proteomes" id="UP001298681"/>
    </source>
</evidence>
<dbReference type="Gene3D" id="3.90.740.10">
    <property type="entry name" value="Valyl/Leucyl/Isoleucyl-tRNA synthetase, editing domain"/>
    <property type="match status" value="1"/>
</dbReference>
<evidence type="ECO:0000256" key="7">
    <source>
        <dbReference type="ARBA" id="ARBA00023146"/>
    </source>
</evidence>
<dbReference type="InterPro" id="IPR002300">
    <property type="entry name" value="aa-tRNA-synth_Ia"/>
</dbReference>
<dbReference type="InterPro" id="IPR050081">
    <property type="entry name" value="Ile-tRNA_ligase"/>
</dbReference>
<evidence type="ECO:0000259" key="13">
    <source>
        <dbReference type="Pfam" id="PF08264"/>
    </source>
</evidence>
<dbReference type="InterPro" id="IPR014729">
    <property type="entry name" value="Rossmann-like_a/b/a_fold"/>
</dbReference>
<comment type="subcellular location">
    <subcellularLocation>
        <location evidence="10">Cytoplasm</location>
    </subcellularLocation>
</comment>
<dbReference type="GO" id="GO:0004822">
    <property type="term" value="F:isoleucine-tRNA ligase activity"/>
    <property type="evidence" value="ECO:0007669"/>
    <property type="project" value="UniProtKB-EC"/>
</dbReference>
<feature type="binding site" evidence="10">
    <location>
        <position position="901"/>
    </location>
    <ligand>
        <name>Zn(2+)</name>
        <dbReference type="ChEBI" id="CHEBI:29105"/>
    </ligand>
</feature>
<keyword evidence="15" id="KW-1185">Reference proteome</keyword>
<dbReference type="PANTHER" id="PTHR42765:SF1">
    <property type="entry name" value="ISOLEUCINE--TRNA LIGASE, MITOCHONDRIAL"/>
    <property type="match status" value="1"/>
</dbReference>
<feature type="binding site" evidence="10">
    <location>
        <position position="921"/>
    </location>
    <ligand>
        <name>Zn(2+)</name>
        <dbReference type="ChEBI" id="CHEBI:29105"/>
    </ligand>
</feature>
<dbReference type="HAMAP" id="MF_02002">
    <property type="entry name" value="Ile_tRNA_synth_type1"/>
    <property type="match status" value="1"/>
</dbReference>
<name>A0ABS9MJK0_9FIRM</name>
<dbReference type="PROSITE" id="PS00178">
    <property type="entry name" value="AA_TRNA_LIGASE_I"/>
    <property type="match status" value="1"/>
</dbReference>
<evidence type="ECO:0000256" key="6">
    <source>
        <dbReference type="ARBA" id="ARBA00022917"/>
    </source>
</evidence>
<gene>
    <name evidence="10 14" type="primary">ileS</name>
    <name evidence="14" type="ORF">L0P57_08540</name>
</gene>
<accession>A0ABS9MJK0</accession>
<dbReference type="RefSeq" id="WP_087234874.1">
    <property type="nucleotide sequence ID" value="NZ_JAKNHQ010000010.1"/>
</dbReference>
<feature type="short sequence motif" description="'HIGH' region" evidence="10">
    <location>
        <begin position="57"/>
        <end position="67"/>
    </location>
</feature>
<keyword evidence="6 10" id="KW-0648">Protein biosynthesis</keyword>
<dbReference type="SUPFAM" id="SSF47323">
    <property type="entry name" value="Anticodon-binding domain of a subclass of class I aminoacyl-tRNA synthetases"/>
    <property type="match status" value="1"/>
</dbReference>
<comment type="subunit">
    <text evidence="10">Monomer.</text>
</comment>
<evidence type="ECO:0000256" key="8">
    <source>
        <dbReference type="ARBA" id="ARBA00025217"/>
    </source>
</evidence>
<dbReference type="PANTHER" id="PTHR42765">
    <property type="entry name" value="SOLEUCYL-TRNA SYNTHETASE"/>
    <property type="match status" value="1"/>
</dbReference>
<dbReference type="SUPFAM" id="SSF52374">
    <property type="entry name" value="Nucleotidylyl transferase"/>
    <property type="match status" value="1"/>
</dbReference>
<comment type="catalytic activity">
    <reaction evidence="9 10">
        <text>tRNA(Ile) + L-isoleucine + ATP = L-isoleucyl-tRNA(Ile) + AMP + diphosphate</text>
        <dbReference type="Rhea" id="RHEA:11060"/>
        <dbReference type="Rhea" id="RHEA-COMP:9666"/>
        <dbReference type="Rhea" id="RHEA-COMP:9695"/>
        <dbReference type="ChEBI" id="CHEBI:30616"/>
        <dbReference type="ChEBI" id="CHEBI:33019"/>
        <dbReference type="ChEBI" id="CHEBI:58045"/>
        <dbReference type="ChEBI" id="CHEBI:78442"/>
        <dbReference type="ChEBI" id="CHEBI:78528"/>
        <dbReference type="ChEBI" id="CHEBI:456215"/>
        <dbReference type="EC" id="6.1.1.5"/>
    </reaction>
</comment>
<dbReference type="SUPFAM" id="SSF50677">
    <property type="entry name" value="ValRS/IleRS/LeuRS editing domain"/>
    <property type="match status" value="1"/>
</dbReference>
<dbReference type="Proteomes" id="UP001298681">
    <property type="component" value="Unassembled WGS sequence"/>
</dbReference>
<comment type="domain">
    <text evidence="10">IleRS has two distinct active sites: one for aminoacylation and one for editing. The misactivated valine is translocated from the active site to the editing site, which sterically excludes the correctly activated isoleucine. The single editing site contains two valyl binding pockets, one specific for each substrate (Val-AMP or Val-tRNA(Ile)).</text>
</comment>
<evidence type="ECO:0000256" key="9">
    <source>
        <dbReference type="ARBA" id="ARBA00048359"/>
    </source>
</evidence>
<organism evidence="14 15">
    <name type="scientific">Anaeromassilibacillus senegalensis</name>
    <dbReference type="NCBI Taxonomy" id="1673717"/>
    <lineage>
        <taxon>Bacteria</taxon>
        <taxon>Bacillati</taxon>
        <taxon>Bacillota</taxon>
        <taxon>Clostridia</taxon>
        <taxon>Eubacteriales</taxon>
        <taxon>Acutalibacteraceae</taxon>
        <taxon>Anaeromassilibacillus</taxon>
    </lineage>
</organism>
<dbReference type="InterPro" id="IPR002301">
    <property type="entry name" value="Ile-tRNA-ligase"/>
</dbReference>
<dbReference type="InterPro" id="IPR001412">
    <property type="entry name" value="aa-tRNA-synth_I_CS"/>
</dbReference>
<keyword evidence="2 10" id="KW-0963">Cytoplasm</keyword>
<evidence type="ECO:0000256" key="3">
    <source>
        <dbReference type="ARBA" id="ARBA00022598"/>
    </source>
</evidence>
<dbReference type="CDD" id="cd00818">
    <property type="entry name" value="IleRS_core"/>
    <property type="match status" value="1"/>
</dbReference>
<feature type="binding site" evidence="10">
    <location>
        <position position="904"/>
    </location>
    <ligand>
        <name>Zn(2+)</name>
        <dbReference type="ChEBI" id="CHEBI:29105"/>
    </ligand>
</feature>
<keyword evidence="10" id="KW-0479">Metal-binding</keyword>
<sequence>MDYKSTLNLPKTDFPMQASLPKREPEMLKNWEEKHIYEKVLEKNEGKPLFVLHDGPPYANGDIHLGTALNKTLKDIIVRYRNMAGYKAPYVPGWDTHGLPTELKARKKAGVENSTTISDVELREICREFALKYLDDQRNQFKRLGGIGDWEHPYITLTHDFEAEQIKIFAEMATKGYIYKGLKPVYWCPECETALAEAEIEYAEDPCNSIYVKFRVTDDKGLFTAKGVDLSKTYFVIWTTTTWTLPGNVAICLGPEFEYSLIKCGDEYYVMASALMESAMKEAEKTDYEVVATFKGSDLEYMKAQHPFLDRTSLVILGDHVTLESGTGCVHTAPGHGVEDFEVCRDHYPELPIVVPVDSHGKLTEEAGQFAGLTTEAANKVIAKHLQETGAMFAMQHIIHQYPHCWRCKNPVLFRATEQWFCSVDAFKKQAVEAINEVEWIPGWGKDRITSMVLDRKDWCISRQRRWGVPIPIFYCKECGEPLIDKDVMLHISDIFREKGSDAWYAMEEKDLLPEGMKCKKCGCTDFKKEHDIMDVWFDSGSSHAAVLQQRSELKWPADLYLEGADQYRGWFQSSLLTSVATRGTAPYKAVVTHGWVVDGEGRKMSKSLGNGIVPQEIIDQYGADILRLWVASSDYHADIRISKEILKQLSDAYRKIRNTARFILGNLSDFDPDQDRVSLDQLQPIDRWALTKLDALAAKCKEAYETYEFHNAYHAIHNFCVVDMSNFYLDVLKNRLYVEKADSQNRRAAQTAMYMILDGMTRLVSPILAYTSDEIWQAMPHDSSADKECVLFNEMPKTTGVDVDEAFTARWDRIHQLRDDVKKALELARKNKVIGASLDAKVQLFCEGELYDFVKSVEGELADVFIVSQIEVSNSGKGEFAGEEVPELSVTVSHAEGEKCARCWSFSDTVGSDPAHPDVCKHCAEALS</sequence>
<dbReference type="EMBL" id="JAKNHQ010000010">
    <property type="protein sequence ID" value="MCG4610980.1"/>
    <property type="molecule type" value="Genomic_DNA"/>
</dbReference>